<feature type="compositionally biased region" description="Pro residues" evidence="6">
    <location>
        <begin position="643"/>
        <end position="657"/>
    </location>
</feature>
<feature type="region of interest" description="Disordered" evidence="6">
    <location>
        <begin position="1247"/>
        <end position="1312"/>
    </location>
</feature>
<dbReference type="InterPro" id="IPR000432">
    <property type="entry name" value="DNA_mismatch_repair_MutS_C"/>
</dbReference>
<dbReference type="PANTHER" id="PTHR48448">
    <property type="entry name" value="MUTL PROTEIN ISOFORM 1"/>
    <property type="match status" value="1"/>
</dbReference>
<dbReference type="Proteomes" id="UP000612055">
    <property type="component" value="Unassembled WGS sequence"/>
</dbReference>
<evidence type="ECO:0000256" key="3">
    <source>
        <dbReference type="ARBA" id="ARBA00022840"/>
    </source>
</evidence>
<feature type="compositionally biased region" description="Low complexity" evidence="6">
    <location>
        <begin position="35"/>
        <end position="44"/>
    </location>
</feature>
<feature type="region of interest" description="Disordered" evidence="6">
    <location>
        <begin position="1532"/>
        <end position="1552"/>
    </location>
</feature>
<evidence type="ECO:0000259" key="7">
    <source>
        <dbReference type="PROSITE" id="PS00486"/>
    </source>
</evidence>
<reference evidence="8" key="1">
    <citation type="journal article" date="2020" name="bioRxiv">
        <title>Comparative genomics of Chlamydomonas.</title>
        <authorList>
            <person name="Craig R.J."/>
            <person name="Hasan A.R."/>
            <person name="Ness R.W."/>
            <person name="Keightley P.D."/>
        </authorList>
    </citation>
    <scope>NUCLEOTIDE SEQUENCE</scope>
    <source>
        <strain evidence="8">CCAP 11/70</strain>
    </source>
</reference>
<gene>
    <name evidence="8" type="ORF">HYH03_009115</name>
</gene>
<dbReference type="SMART" id="SM00534">
    <property type="entry name" value="MUTSac"/>
    <property type="match status" value="1"/>
</dbReference>
<feature type="compositionally biased region" description="Gly residues" evidence="6">
    <location>
        <begin position="1297"/>
        <end position="1311"/>
    </location>
</feature>
<dbReference type="InterPro" id="IPR027417">
    <property type="entry name" value="P-loop_NTPase"/>
</dbReference>
<keyword evidence="5" id="KW-0175">Coiled coil</keyword>
<dbReference type="GO" id="GO:0030983">
    <property type="term" value="F:mismatched DNA binding"/>
    <property type="evidence" value="ECO:0007669"/>
    <property type="project" value="InterPro"/>
</dbReference>
<feature type="compositionally biased region" description="Basic and acidic residues" evidence="6">
    <location>
        <begin position="99"/>
        <end position="108"/>
    </location>
</feature>
<feature type="region of interest" description="Disordered" evidence="6">
    <location>
        <begin position="35"/>
        <end position="108"/>
    </location>
</feature>
<evidence type="ECO:0000313" key="8">
    <source>
        <dbReference type="EMBL" id="KAG2492702.1"/>
    </source>
</evidence>
<feature type="coiled-coil region" evidence="5">
    <location>
        <begin position="827"/>
        <end position="854"/>
    </location>
</feature>
<dbReference type="Pfam" id="PF01624">
    <property type="entry name" value="MutS_I"/>
    <property type="match status" value="1"/>
</dbReference>
<dbReference type="GO" id="GO:0005524">
    <property type="term" value="F:ATP binding"/>
    <property type="evidence" value="ECO:0007669"/>
    <property type="project" value="UniProtKB-KW"/>
</dbReference>
<keyword evidence="2" id="KW-0227">DNA damage</keyword>
<feature type="compositionally biased region" description="Gly residues" evidence="6">
    <location>
        <begin position="57"/>
        <end position="75"/>
    </location>
</feature>
<feature type="compositionally biased region" description="Pro residues" evidence="6">
    <location>
        <begin position="866"/>
        <end position="888"/>
    </location>
</feature>
<evidence type="ECO:0000313" key="9">
    <source>
        <dbReference type="Proteomes" id="UP000612055"/>
    </source>
</evidence>
<feature type="domain" description="DNA mismatch repair proteins mutS family" evidence="7">
    <location>
        <begin position="1071"/>
        <end position="1087"/>
    </location>
</feature>
<sequence>MPSPSARSGMLPGALATALGLLRWPAPYMLQRFSSRTQAAARGSAGSGAGKSPDEGAGAGAGASAGGRKPPGGKGRASKGSPAPGAPAPGGKGRGGSRAKKEEEAIRPDAAEYWRGRMDTVTRSGLGGLVGSLDWAHPLGLTRARARGYVQRYEAFLAAKAERPTAVVIVRVNDRYEAVGFDALVLCQVCGLSPTSPHTGVSRAGFPRSPAALRRHLNKLIGAAYTVAVVEEVGGRAAPARPRTKAAAAKAAAGLTKDAAPQRLVCVVSASSPYFLAGDVEDECPGEDTPLPKPVTGVSVPSSGGYRLMRFCPTNNTVQVHSQLSAEALVAQLHASGLAQPLHLHASVRERERAGGGKGQPLSRMLPALLGVGVSEYGTPGRGGDAEEFVGVAGRALGLDPAALAAVQVVAPPSSDAPVPPSLSTVTQLGLAEAGRQQVGLEGGRGVPSLLSAALPDTAPAACRDWLRRLLLLPPPPAVAECVRAACAALAAPEPGAPPRPRLVTSLPGPRVAALLAAGAAGPNMMRDLQGMLLRVVDLLSLPGPSAAALQGALGGALGWSLDTSAGVTWGQVPPSLLAQHCSATAAAIAAVVPGLDLDPGMSAGSGSGSAGASAQLEGVEDEATEEGAEGEGTERPPAAAAPLPPTPTPAPHPAAHPPSAAAASLPPELRAFLLPPPPGHPEGPAFAAHGGLSPLRLSALAAAGRLVRALERFRWAVRPERMPAHVHKVAVTRAAYVRALIAAAGALEGACGAVPGSRVVWVVSREDSAVWARLVTSEQGYKLAAHAQRAVLAAASAPAPPGSPPPPAFLRPLSAKLVAQPDRLSTAAAEAAAAEYRLAVAEAEKESRRLLRQLCAELSSGAPSAQPPGPAGAQPPPGPAGPGPGPGGAPHLLTLLAAAEVSIMATALAAHVERARAAGWNWPSMPPAPSAPWAPPRLSLPALAPYWLDRRDAVPNDVVLGAGRMALLTGPNMAGKSTILRSVAAAALLATCGLAVPAGPSSPSSPLLSSPSPSSPSPPSPLPLEAPWFAHVSLRNFSGDSPLEGKSAFAVEMEDTAATLAVAGVLGPRALVLLDELGKGTEVVAGTALAAAVLIRLLGSGCAGVFASHLHDLPYMLRPMQRAGRLEFWAMDVEAVEGGEALPGLAALPPSVPRLRPTWRVRTEATCLRSMALQVAASCGMPPPLLTEAVQNEGRLGAVMAAAREGAYGRAAVEEVAAGVYERVPPPPPLGLRSASPAAGLGAVPLPGGPGTVGTAPLASGRTGGGDGAVGNGEGTASASAWGAAPSSSQQAQGPLGEGPGGQGGPGGHGVAEATVWALPAAVGGPAGAGTSAGVGVEGAGRAQGSAGASAWGAAGTSWGGVAVAAGAEAGVAEAEQGGAAVRAGTQAGGAAEADEALASAAELLRGEVRAALERAGRALEPEDGRLHWVGPDYVPHTGHAGEAVVYVLRRWDGLLYVGESEDVAGRLRAHRAAETRERRAAGRELKSGRRNVTTLLAVYALVPRAAGGKSGAQDVEAALIRALQRGGRALRSDHDRSRAALHRPQLPGAV</sequence>
<dbReference type="Pfam" id="PF00488">
    <property type="entry name" value="MutS_V"/>
    <property type="match status" value="2"/>
</dbReference>
<feature type="compositionally biased region" description="Acidic residues" evidence="6">
    <location>
        <begin position="619"/>
        <end position="632"/>
    </location>
</feature>
<comment type="caution">
    <text evidence="8">The sequence shown here is derived from an EMBL/GenBank/DDBJ whole genome shotgun (WGS) entry which is preliminary data.</text>
</comment>
<feature type="compositionally biased region" description="Gly residues" evidence="6">
    <location>
        <begin position="1263"/>
        <end position="1275"/>
    </location>
</feature>
<evidence type="ECO:0000256" key="5">
    <source>
        <dbReference type="SAM" id="Coils"/>
    </source>
</evidence>
<feature type="region of interest" description="Disordered" evidence="6">
    <location>
        <begin position="860"/>
        <end position="892"/>
    </location>
</feature>
<dbReference type="OrthoDB" id="10252754at2759"/>
<organism evidence="8 9">
    <name type="scientific">Edaphochlamys debaryana</name>
    <dbReference type="NCBI Taxonomy" id="47281"/>
    <lineage>
        <taxon>Eukaryota</taxon>
        <taxon>Viridiplantae</taxon>
        <taxon>Chlorophyta</taxon>
        <taxon>core chlorophytes</taxon>
        <taxon>Chlorophyceae</taxon>
        <taxon>CS clade</taxon>
        <taxon>Chlamydomonadales</taxon>
        <taxon>Chlamydomonadales incertae sedis</taxon>
        <taxon>Edaphochlamys</taxon>
    </lineage>
</organism>
<feature type="compositionally biased region" description="Low complexity" evidence="6">
    <location>
        <begin position="1276"/>
        <end position="1296"/>
    </location>
</feature>
<protein>
    <recommendedName>
        <fullName evidence="7">DNA mismatch repair proteins mutS family domain-containing protein</fullName>
    </recommendedName>
</protein>
<dbReference type="PANTHER" id="PTHR48448:SF1">
    <property type="entry name" value="MUTL PROTEIN ISOFORM 1"/>
    <property type="match status" value="1"/>
</dbReference>
<evidence type="ECO:0000256" key="6">
    <source>
        <dbReference type="SAM" id="MobiDB-lite"/>
    </source>
</evidence>
<dbReference type="InterPro" id="IPR016151">
    <property type="entry name" value="DNA_mismatch_repair_MutS_N"/>
</dbReference>
<dbReference type="InterPro" id="IPR053276">
    <property type="entry name" value="MtDNA_mismatch_repair_MutS"/>
</dbReference>
<dbReference type="PROSITE" id="PS00486">
    <property type="entry name" value="DNA_MISMATCH_REPAIR_2"/>
    <property type="match status" value="1"/>
</dbReference>
<name>A0A836BY76_9CHLO</name>
<keyword evidence="9" id="KW-1185">Reference proteome</keyword>
<dbReference type="SUPFAM" id="SSF52540">
    <property type="entry name" value="P-loop containing nucleoside triphosphate hydrolases"/>
    <property type="match status" value="1"/>
</dbReference>
<dbReference type="InterPro" id="IPR007695">
    <property type="entry name" value="DNA_mismatch_repair_MutS-lik_N"/>
</dbReference>
<evidence type="ECO:0000256" key="4">
    <source>
        <dbReference type="ARBA" id="ARBA00023125"/>
    </source>
</evidence>
<evidence type="ECO:0000256" key="2">
    <source>
        <dbReference type="ARBA" id="ARBA00022763"/>
    </source>
</evidence>
<keyword evidence="4" id="KW-0238">DNA-binding</keyword>
<dbReference type="SUPFAM" id="SSF55271">
    <property type="entry name" value="DNA repair protein MutS, domain I"/>
    <property type="match status" value="1"/>
</dbReference>
<dbReference type="GO" id="GO:0006298">
    <property type="term" value="P:mismatch repair"/>
    <property type="evidence" value="ECO:0007669"/>
    <property type="project" value="InterPro"/>
</dbReference>
<feature type="region of interest" description="Disordered" evidence="6">
    <location>
        <begin position="1002"/>
        <end position="1022"/>
    </location>
</feature>
<keyword evidence="3" id="KW-0067">ATP-binding</keyword>
<proteinExistence type="predicted"/>
<feature type="region of interest" description="Disordered" evidence="6">
    <location>
        <begin position="603"/>
        <end position="663"/>
    </location>
</feature>
<evidence type="ECO:0000256" key="1">
    <source>
        <dbReference type="ARBA" id="ARBA00022741"/>
    </source>
</evidence>
<keyword evidence="1" id="KW-0547">Nucleotide-binding</keyword>
<accession>A0A836BY76</accession>
<feature type="compositionally biased region" description="Low complexity" evidence="6">
    <location>
        <begin position="1002"/>
        <end position="1013"/>
    </location>
</feature>
<dbReference type="Gene3D" id="3.40.1170.10">
    <property type="entry name" value="DNA repair protein MutS, domain I"/>
    <property type="match status" value="1"/>
</dbReference>
<dbReference type="Gene3D" id="3.40.50.300">
    <property type="entry name" value="P-loop containing nucleotide triphosphate hydrolases"/>
    <property type="match status" value="1"/>
</dbReference>
<dbReference type="EMBL" id="JAEHOE010000043">
    <property type="protein sequence ID" value="KAG2492702.1"/>
    <property type="molecule type" value="Genomic_DNA"/>
</dbReference>